<dbReference type="WBParaSite" id="PS1159_v2.g5820.t1">
    <property type="protein sequence ID" value="PS1159_v2.g5820.t1"/>
    <property type="gene ID" value="PS1159_v2.g5820"/>
</dbReference>
<organism evidence="1 2">
    <name type="scientific">Panagrolaimus sp. PS1159</name>
    <dbReference type="NCBI Taxonomy" id="55785"/>
    <lineage>
        <taxon>Eukaryota</taxon>
        <taxon>Metazoa</taxon>
        <taxon>Ecdysozoa</taxon>
        <taxon>Nematoda</taxon>
        <taxon>Chromadorea</taxon>
        <taxon>Rhabditida</taxon>
        <taxon>Tylenchina</taxon>
        <taxon>Panagrolaimomorpha</taxon>
        <taxon>Panagrolaimoidea</taxon>
        <taxon>Panagrolaimidae</taxon>
        <taxon>Panagrolaimus</taxon>
    </lineage>
</organism>
<protein>
    <submittedName>
        <fullName evidence="2">Serpentine receptor class gamma</fullName>
    </submittedName>
</protein>
<accession>A0AC35GJW9</accession>
<evidence type="ECO:0000313" key="1">
    <source>
        <dbReference type="Proteomes" id="UP000887580"/>
    </source>
</evidence>
<proteinExistence type="predicted"/>
<reference evidence="2" key="1">
    <citation type="submission" date="2022-11" db="UniProtKB">
        <authorList>
            <consortium name="WormBaseParasite"/>
        </authorList>
    </citation>
    <scope>IDENTIFICATION</scope>
</reference>
<evidence type="ECO:0000313" key="2">
    <source>
        <dbReference type="WBParaSite" id="PS1159_v2.g5820.t1"/>
    </source>
</evidence>
<name>A0AC35GJW9_9BILA</name>
<sequence length="203" mass="23381">MIWDKCLWIFIIVSLAYPFMLNLDLLFGYADIIPFLIDGSDDTYVFAIMAPKWHISKMLGGKSMLSALHTTVTSLCAVTFNISSFITLFIRTRNVKNQSKLPKKGEINLLILSCVDFALDCLSETHQVYMWTFVINKDMYNPIFDRLCLLYPWIYDIINLSRPYLLLIMCNQMQSAFLSVIKFPLKKQKVSNSSITVSSINVF</sequence>
<dbReference type="Proteomes" id="UP000887580">
    <property type="component" value="Unplaced"/>
</dbReference>